<dbReference type="Pfam" id="PF06411">
    <property type="entry name" value="HdeA"/>
    <property type="match status" value="2"/>
</dbReference>
<keyword evidence="3" id="KW-1185">Reference proteome</keyword>
<gene>
    <name evidence="2" type="ORF">SAMN04488557_2947</name>
</gene>
<dbReference type="Proteomes" id="UP000199423">
    <property type="component" value="Unassembled WGS sequence"/>
</dbReference>
<keyword evidence="1" id="KW-0732">Signal</keyword>
<evidence type="ECO:0000313" key="2">
    <source>
        <dbReference type="EMBL" id="SFV37010.1"/>
    </source>
</evidence>
<dbReference type="EMBL" id="FPCH01000003">
    <property type="protein sequence ID" value="SFV37010.1"/>
    <property type="molecule type" value="Genomic_DNA"/>
</dbReference>
<organism evidence="2 3">
    <name type="scientific">Hyphomicrobium facile</name>
    <dbReference type="NCBI Taxonomy" id="51670"/>
    <lineage>
        <taxon>Bacteria</taxon>
        <taxon>Pseudomonadati</taxon>
        <taxon>Pseudomonadota</taxon>
        <taxon>Alphaproteobacteria</taxon>
        <taxon>Hyphomicrobiales</taxon>
        <taxon>Hyphomicrobiaceae</taxon>
        <taxon>Hyphomicrobium</taxon>
    </lineage>
</organism>
<feature type="chain" id="PRO_5011573542" evidence="1">
    <location>
        <begin position="25"/>
        <end position="193"/>
    </location>
</feature>
<evidence type="ECO:0000256" key="1">
    <source>
        <dbReference type="SAM" id="SignalP"/>
    </source>
</evidence>
<protein>
    <submittedName>
        <fullName evidence="2">HdeA/HdeB family protein</fullName>
    </submittedName>
</protein>
<evidence type="ECO:0000313" key="3">
    <source>
        <dbReference type="Proteomes" id="UP000199423"/>
    </source>
</evidence>
<sequence length="193" mass="20950">MKRIFLSALSSLFLLAVFPLAASADPIDVSTISCEKLASAYAAKTKDDLSFVNGILNWMGGYHATVDQGTVVDWDKLSDSFNKTVEFCSEHPGIGVLSATEKFMGENIEDASPESVDLAIVTCESVLTNKDVQKNIGDTFMWLAGYHASYNNGSTMLDIEKFIKQTSDIADYCAANPKTSLVTAAEKFMSESE</sequence>
<accession>A0A1I7NQY9</accession>
<feature type="signal peptide" evidence="1">
    <location>
        <begin position="1"/>
        <end position="24"/>
    </location>
</feature>
<reference evidence="3" key="1">
    <citation type="submission" date="2016-10" db="EMBL/GenBank/DDBJ databases">
        <authorList>
            <person name="Varghese N."/>
            <person name="Submissions S."/>
        </authorList>
    </citation>
    <scope>NUCLEOTIDE SEQUENCE [LARGE SCALE GENOMIC DNA]</scope>
    <source>
        <strain evidence="3">DSM 1565</strain>
    </source>
</reference>
<name>A0A1I7NQY9_9HYPH</name>
<dbReference type="RefSeq" id="WP_092868487.1">
    <property type="nucleotide sequence ID" value="NZ_FPCH01000003.1"/>
</dbReference>
<dbReference type="AlphaFoldDB" id="A0A1I7NQY9"/>
<dbReference type="OrthoDB" id="8239644at2"/>
<proteinExistence type="predicted"/>
<dbReference type="InterPro" id="IPR010486">
    <property type="entry name" value="HNS-dep_expression_A/B"/>
</dbReference>